<evidence type="ECO:0000256" key="3">
    <source>
        <dbReference type="ARBA" id="ARBA00022989"/>
    </source>
</evidence>
<dbReference type="AlphaFoldDB" id="A0A2P6U3B0"/>
<sequence length="99" mass="10598">MAQQTAAAAAAPAAERSFVDDTVQYVLKNKLKTVLYTWAGGISACLAYEWTRPTPASLKIIHSRVYAQAITLAALGAVGAIEVYAQSTKQAPEKDKHGY</sequence>
<keyword evidence="7" id="KW-1185">Reference proteome</keyword>
<evidence type="ECO:0000259" key="5">
    <source>
        <dbReference type="Pfam" id="PF04588"/>
    </source>
</evidence>
<evidence type="ECO:0000256" key="2">
    <source>
        <dbReference type="ARBA" id="ARBA00022692"/>
    </source>
</evidence>
<dbReference type="OrthoDB" id="1915122at2759"/>
<dbReference type="GO" id="GO:0005739">
    <property type="term" value="C:mitochondrion"/>
    <property type="evidence" value="ECO:0007669"/>
    <property type="project" value="UniProtKB-SubCell"/>
</dbReference>
<dbReference type="InterPro" id="IPR040153">
    <property type="entry name" value="Rcf2"/>
</dbReference>
<evidence type="ECO:0000256" key="4">
    <source>
        <dbReference type="ARBA" id="ARBA00023136"/>
    </source>
</evidence>
<comment type="caution">
    <text evidence="6">The sequence shown here is derived from an EMBL/GenBank/DDBJ whole genome shotgun (WGS) entry which is preliminary data.</text>
</comment>
<accession>A0A2P6U3B0</accession>
<dbReference type="PANTHER" id="PTHR28018">
    <property type="entry name" value="RESPIRATORY SUPERCOMPLEX FACTOR 2, MITOCHONDRIAL"/>
    <property type="match status" value="1"/>
</dbReference>
<evidence type="ECO:0000313" key="7">
    <source>
        <dbReference type="Proteomes" id="UP000239899"/>
    </source>
</evidence>
<dbReference type="Proteomes" id="UP000239899">
    <property type="component" value="Unassembled WGS sequence"/>
</dbReference>
<proteinExistence type="predicted"/>
<protein>
    <submittedName>
        <fullName evidence="6">Hypoxia induced conserved region containing</fullName>
    </submittedName>
</protein>
<name>A0A2P6U3B0_CHLSO</name>
<reference evidence="6 7" key="1">
    <citation type="journal article" date="2018" name="Plant J.">
        <title>Genome sequences of Chlorella sorokiniana UTEX 1602 and Micractinium conductrix SAG 241.80: implications to maltose excretion by a green alga.</title>
        <authorList>
            <person name="Arriola M.B."/>
            <person name="Velmurugan N."/>
            <person name="Zhang Y."/>
            <person name="Plunkett M.H."/>
            <person name="Hondzo H."/>
            <person name="Barney B.M."/>
        </authorList>
    </citation>
    <scope>NUCLEOTIDE SEQUENCE [LARGE SCALE GENOMIC DNA]</scope>
    <source>
        <strain evidence="7">UTEX 1602</strain>
    </source>
</reference>
<dbReference type="PANTHER" id="PTHR28018:SF3">
    <property type="entry name" value="RESPIRATORY SUPERCOMPLEX FACTOR 2, MITOCHONDRIAL"/>
    <property type="match status" value="1"/>
</dbReference>
<comment type="subcellular location">
    <subcellularLocation>
        <location evidence="1">Mitochondrion</location>
    </subcellularLocation>
</comment>
<keyword evidence="2" id="KW-0812">Transmembrane</keyword>
<keyword evidence="4" id="KW-0472">Membrane</keyword>
<gene>
    <name evidence="6" type="ORF">C2E21_0848</name>
</gene>
<dbReference type="Pfam" id="PF04588">
    <property type="entry name" value="HIG_1_N"/>
    <property type="match status" value="1"/>
</dbReference>
<dbReference type="InterPro" id="IPR007667">
    <property type="entry name" value="Hypoxia_induced_domain"/>
</dbReference>
<evidence type="ECO:0000313" key="6">
    <source>
        <dbReference type="EMBL" id="PRW60785.1"/>
    </source>
</evidence>
<evidence type="ECO:0000256" key="1">
    <source>
        <dbReference type="ARBA" id="ARBA00004173"/>
    </source>
</evidence>
<dbReference type="GO" id="GO:0033617">
    <property type="term" value="P:mitochondrial respiratory chain complex IV assembly"/>
    <property type="evidence" value="ECO:0007669"/>
    <property type="project" value="TreeGrafter"/>
</dbReference>
<organism evidence="6 7">
    <name type="scientific">Chlorella sorokiniana</name>
    <name type="common">Freshwater green alga</name>
    <dbReference type="NCBI Taxonomy" id="3076"/>
    <lineage>
        <taxon>Eukaryota</taxon>
        <taxon>Viridiplantae</taxon>
        <taxon>Chlorophyta</taxon>
        <taxon>core chlorophytes</taxon>
        <taxon>Trebouxiophyceae</taxon>
        <taxon>Chlorellales</taxon>
        <taxon>Chlorellaceae</taxon>
        <taxon>Chlorella clade</taxon>
        <taxon>Chlorella</taxon>
    </lineage>
</organism>
<keyword evidence="3" id="KW-1133">Transmembrane helix</keyword>
<dbReference type="EMBL" id="LHPG02000002">
    <property type="protein sequence ID" value="PRW60785.1"/>
    <property type="molecule type" value="Genomic_DNA"/>
</dbReference>
<feature type="domain" description="HIG1" evidence="5">
    <location>
        <begin position="37"/>
        <end position="77"/>
    </location>
</feature>